<evidence type="ECO:0000313" key="4">
    <source>
        <dbReference type="Proteomes" id="UP000655287"/>
    </source>
</evidence>
<proteinExistence type="predicted"/>
<evidence type="ECO:0000313" key="3">
    <source>
        <dbReference type="EMBL" id="GII79379.1"/>
    </source>
</evidence>
<dbReference type="SUPFAM" id="SSF88659">
    <property type="entry name" value="Sigma3 and sigma4 domains of RNA polymerase sigma factors"/>
    <property type="match status" value="1"/>
</dbReference>
<feature type="compositionally biased region" description="Pro residues" evidence="1">
    <location>
        <begin position="628"/>
        <end position="643"/>
    </location>
</feature>
<feature type="compositionally biased region" description="Pro residues" evidence="1">
    <location>
        <begin position="344"/>
        <end position="356"/>
    </location>
</feature>
<keyword evidence="2" id="KW-1133">Transmembrane helix</keyword>
<feature type="compositionally biased region" description="Low complexity" evidence="1">
    <location>
        <begin position="325"/>
        <end position="343"/>
    </location>
</feature>
<dbReference type="Proteomes" id="UP000655287">
    <property type="component" value="Unassembled WGS sequence"/>
</dbReference>
<feature type="transmembrane region" description="Helical" evidence="2">
    <location>
        <begin position="1229"/>
        <end position="1254"/>
    </location>
</feature>
<accession>A0A919V154</accession>
<evidence type="ECO:0000256" key="2">
    <source>
        <dbReference type="SAM" id="Phobius"/>
    </source>
</evidence>
<dbReference type="Gene3D" id="1.20.140.160">
    <property type="match status" value="1"/>
</dbReference>
<dbReference type="RefSeq" id="WP_203989332.1">
    <property type="nucleotide sequence ID" value="NZ_BOOU01000058.1"/>
</dbReference>
<evidence type="ECO:0008006" key="5">
    <source>
        <dbReference type="Google" id="ProtNLM"/>
    </source>
</evidence>
<organism evidence="3 4">
    <name type="scientific">Sphaerisporangium rufum</name>
    <dbReference type="NCBI Taxonomy" id="1381558"/>
    <lineage>
        <taxon>Bacteria</taxon>
        <taxon>Bacillati</taxon>
        <taxon>Actinomycetota</taxon>
        <taxon>Actinomycetes</taxon>
        <taxon>Streptosporangiales</taxon>
        <taxon>Streptosporangiaceae</taxon>
        <taxon>Sphaerisporangium</taxon>
    </lineage>
</organism>
<feature type="region of interest" description="Disordered" evidence="1">
    <location>
        <begin position="201"/>
        <end position="1221"/>
    </location>
</feature>
<keyword evidence="4" id="KW-1185">Reference proteome</keyword>
<keyword evidence="2" id="KW-0472">Membrane</keyword>
<comment type="caution">
    <text evidence="3">The sequence shown here is derived from an EMBL/GenBank/DDBJ whole genome shotgun (WGS) entry which is preliminary data.</text>
</comment>
<feature type="compositionally biased region" description="Basic and acidic residues" evidence="1">
    <location>
        <begin position="1103"/>
        <end position="1123"/>
    </location>
</feature>
<feature type="compositionally biased region" description="Low complexity" evidence="1">
    <location>
        <begin position="357"/>
        <end position="385"/>
    </location>
</feature>
<feature type="compositionally biased region" description="Low complexity" evidence="1">
    <location>
        <begin position="1018"/>
        <end position="1034"/>
    </location>
</feature>
<dbReference type="EMBL" id="BOOU01000058">
    <property type="protein sequence ID" value="GII79379.1"/>
    <property type="molecule type" value="Genomic_DNA"/>
</dbReference>
<name>A0A919V154_9ACTN</name>
<protein>
    <recommendedName>
        <fullName evidence="5">DNA-directed RNA polymerase specialized sigma subunit, sigma24 family</fullName>
    </recommendedName>
</protein>
<evidence type="ECO:0000256" key="1">
    <source>
        <dbReference type="SAM" id="MobiDB-lite"/>
    </source>
</evidence>
<feature type="compositionally biased region" description="Low complexity" evidence="1">
    <location>
        <begin position="893"/>
        <end position="915"/>
    </location>
</feature>
<feature type="compositionally biased region" description="Pro residues" evidence="1">
    <location>
        <begin position="444"/>
        <end position="460"/>
    </location>
</feature>
<feature type="compositionally biased region" description="Low complexity" evidence="1">
    <location>
        <begin position="1185"/>
        <end position="1210"/>
    </location>
</feature>
<feature type="compositionally biased region" description="Low complexity" evidence="1">
    <location>
        <begin position="210"/>
        <end position="238"/>
    </location>
</feature>
<feature type="compositionally biased region" description="Low complexity" evidence="1">
    <location>
        <begin position="943"/>
        <end position="960"/>
    </location>
</feature>
<dbReference type="AlphaFoldDB" id="A0A919V154"/>
<feature type="compositionally biased region" description="Polar residues" evidence="1">
    <location>
        <begin position="747"/>
        <end position="756"/>
    </location>
</feature>
<feature type="compositionally biased region" description="Basic and acidic residues" evidence="1">
    <location>
        <begin position="807"/>
        <end position="819"/>
    </location>
</feature>
<gene>
    <name evidence="3" type="ORF">Sru01_43610</name>
</gene>
<feature type="compositionally biased region" description="Low complexity" evidence="1">
    <location>
        <begin position="394"/>
        <end position="409"/>
    </location>
</feature>
<reference evidence="3" key="1">
    <citation type="submission" date="2021-01" db="EMBL/GenBank/DDBJ databases">
        <title>Whole genome shotgun sequence of Sphaerisporangium rufum NBRC 109079.</title>
        <authorList>
            <person name="Komaki H."/>
            <person name="Tamura T."/>
        </authorList>
    </citation>
    <scope>NUCLEOTIDE SEQUENCE</scope>
    <source>
        <strain evidence="3">NBRC 109079</strain>
    </source>
</reference>
<sequence length="1256" mass="127056">MTPPLIDRRPRNELIAELYDRHAAGLFAYCHDQLGDTAAAADALASALAGAPAQDAPRATLYALARREIYRRDVAYAPPAADPADPVTALIERIAREMRPHQREVLLLTTVCGLDTGELATVLDVAADTAEQLLIIARDRFARSLAAAAGVTGGSGTPVVTSVQHGYRALAAMSPAEALARLPWRAPPGALRARVLAAVPAAPPSPRPTAGPGESPTADPATGPTTGPTTGPAFGPTTRSAEPAESRRPTTPRRPLPLTEPDPVTGTGTFPATEAAAPRPTGRRRSRHETSTEPMPQVGKPDGPRSALGGLFRRRPGDAGSDGNPPAGHSGPYGPPAGAGTPAFPGPGPSGFPPPGSSAFDPPGASAFPPSAFAPGIPGSSGFPPSGTPAFDRPGVPGAGAFAPGTPDPSAFHAPGRPAHDRPAHQPSAFDPAGAPGPSGFDPPGRPSPGAPMFGLPPGPAHRSGTDLGFPDPFGGRTDHERPAAPAGPWNPFAAETDSPRTSGEPAFPDAARGPAGTPVPGSADPLRTTGFPGSLRPPEPDAFTSGGAASGWDAFAAHGHDPAHPFGPGRTSDSGGRAGDPGVAAGPEPEPGGESLFIRAKSSGPWSALRRRLGHTRQAGDAAGPESAPPALDPPAPEPAAPFIPGFDRPAPPDAFTGPPTPPSAFGTPAPYDKSSRFGTPAPFETPGPFNTPAPYVTPSTSENPSAFDTPAPYGTPAPYVTSTASEAASPLGTPAPYDTPAPYGTPSTSETPSAFDTPGRYDTPGPSGSPGPYETPAAPQPAADGTADRSAGAAPVPPAGPRGTAEPDWRDLPEKTTHYVAKRRSRPRHETSDAAGAVQGVRHQAPAGPDAPPPVAGTEREAPATAGELPEKIRPLREVFSAAKAALTRRGGSPASPGAPASTETSASTAGAPDLAAGRPDRAWGADSGAVPEPEPGRTFPGGPRAGSAPGADRPAPGVDAGRPAPGVFDTDGFGRPTGGGTDLSSLSRPAWVDGTPTDPTALEPDPFPPGAPAWDDVAAAGRPGPDPAGRTARAELPDDDPGADAAGTRADLGPDTGRTGGDLGPARSEERPGQDTPGFGEFRDADPPQIDAGQDAPAEPVHHDEHDGPAQGDARGEPAGRGDTGPKAPTWNDPPGTPDASDRNDSPGGRTGRDGVDADGRAWNDASGYPGWEDAPGERTGPLAPVPALAAPKPARRPVPQDAAPAEPSRPRRSRPFRGGERHYDWLWEVGGFLLCVVIALLVFFAVPTLVTP</sequence>
<feature type="compositionally biased region" description="Basic and acidic residues" evidence="1">
    <location>
        <begin position="1143"/>
        <end position="1165"/>
    </location>
</feature>
<dbReference type="InterPro" id="IPR013324">
    <property type="entry name" value="RNA_pol_sigma_r3/r4-like"/>
</dbReference>
<keyword evidence="2" id="KW-0812">Transmembrane</keyword>
<feature type="compositionally biased region" description="Polar residues" evidence="1">
    <location>
        <begin position="699"/>
        <end position="708"/>
    </location>
</feature>